<evidence type="ECO:0000256" key="6">
    <source>
        <dbReference type="ARBA" id="ARBA00023004"/>
    </source>
</evidence>
<dbReference type="PANTHER" id="PTHR47944:SF18">
    <property type="entry name" value="FLAVONOID 3'-MONOOXYGENASE"/>
    <property type="match status" value="1"/>
</dbReference>
<organism evidence="8 9">
    <name type="scientific">Musa balbisiana</name>
    <name type="common">Banana</name>
    <dbReference type="NCBI Taxonomy" id="52838"/>
    <lineage>
        <taxon>Eukaryota</taxon>
        <taxon>Viridiplantae</taxon>
        <taxon>Streptophyta</taxon>
        <taxon>Embryophyta</taxon>
        <taxon>Tracheophyta</taxon>
        <taxon>Spermatophyta</taxon>
        <taxon>Magnoliopsida</taxon>
        <taxon>Liliopsida</taxon>
        <taxon>Zingiberales</taxon>
        <taxon>Musaceae</taxon>
        <taxon>Musa</taxon>
    </lineage>
</organism>
<evidence type="ECO:0000313" key="8">
    <source>
        <dbReference type="EMBL" id="THU43913.1"/>
    </source>
</evidence>
<evidence type="ECO:0000256" key="2">
    <source>
        <dbReference type="ARBA" id="ARBA00010617"/>
    </source>
</evidence>
<evidence type="ECO:0000256" key="4">
    <source>
        <dbReference type="ARBA" id="ARBA00022723"/>
    </source>
</evidence>
<evidence type="ECO:0000256" key="5">
    <source>
        <dbReference type="ARBA" id="ARBA00023002"/>
    </source>
</evidence>
<evidence type="ECO:0000256" key="7">
    <source>
        <dbReference type="ARBA" id="ARBA00023033"/>
    </source>
</evidence>
<keyword evidence="6" id="KW-0408">Iron</keyword>
<dbReference type="GO" id="GO:0005506">
    <property type="term" value="F:iron ion binding"/>
    <property type="evidence" value="ECO:0007669"/>
    <property type="project" value="InterPro"/>
</dbReference>
<comment type="caution">
    <text evidence="8">The sequence shown here is derived from an EMBL/GenBank/DDBJ whole genome shotgun (WGS) entry which is preliminary data.</text>
</comment>
<dbReference type="GO" id="GO:0020037">
    <property type="term" value="F:heme binding"/>
    <property type="evidence" value="ECO:0007669"/>
    <property type="project" value="InterPro"/>
</dbReference>
<dbReference type="Pfam" id="PF00067">
    <property type="entry name" value="p450"/>
    <property type="match status" value="1"/>
</dbReference>
<name>A0A4S8I7J8_MUSBA</name>
<dbReference type="AlphaFoldDB" id="A0A4S8I7J8"/>
<reference evidence="8 9" key="1">
    <citation type="journal article" date="2019" name="Nat. Plants">
        <title>Genome sequencing of Musa balbisiana reveals subgenome evolution and function divergence in polyploid bananas.</title>
        <authorList>
            <person name="Yao X."/>
        </authorList>
    </citation>
    <scope>NUCLEOTIDE SEQUENCE [LARGE SCALE GENOMIC DNA]</scope>
    <source>
        <strain evidence="9">cv. DH-PKW</strain>
        <tissue evidence="8">Leaves</tissue>
    </source>
</reference>
<keyword evidence="5" id="KW-0560">Oxidoreductase</keyword>
<keyword evidence="7" id="KW-0503">Monooxygenase</keyword>
<dbReference type="PANTHER" id="PTHR47944">
    <property type="entry name" value="CYTOCHROME P450 98A9"/>
    <property type="match status" value="1"/>
</dbReference>
<dbReference type="Gene3D" id="1.10.630.10">
    <property type="entry name" value="Cytochrome P450"/>
    <property type="match status" value="1"/>
</dbReference>
<keyword evidence="4" id="KW-0479">Metal-binding</keyword>
<dbReference type="SUPFAM" id="SSF48264">
    <property type="entry name" value="Cytochrome P450"/>
    <property type="match status" value="1"/>
</dbReference>
<dbReference type="InterPro" id="IPR036396">
    <property type="entry name" value="Cyt_P450_sf"/>
</dbReference>
<evidence type="ECO:0000256" key="1">
    <source>
        <dbReference type="ARBA" id="ARBA00001971"/>
    </source>
</evidence>
<dbReference type="GO" id="GO:0004497">
    <property type="term" value="F:monooxygenase activity"/>
    <property type="evidence" value="ECO:0007669"/>
    <property type="project" value="UniProtKB-KW"/>
</dbReference>
<comment type="similarity">
    <text evidence="2">Belongs to the cytochrome P450 family.</text>
</comment>
<evidence type="ECO:0000256" key="3">
    <source>
        <dbReference type="ARBA" id="ARBA00022617"/>
    </source>
</evidence>
<dbReference type="STRING" id="52838.A0A4S8I7J8"/>
<dbReference type="GO" id="GO:0016705">
    <property type="term" value="F:oxidoreductase activity, acting on paired donors, with incorporation or reduction of molecular oxygen"/>
    <property type="evidence" value="ECO:0007669"/>
    <property type="project" value="InterPro"/>
</dbReference>
<keyword evidence="3" id="KW-0349">Heme</keyword>
<dbReference type="InterPro" id="IPR001128">
    <property type="entry name" value="Cyt_P450"/>
</dbReference>
<gene>
    <name evidence="8" type="ORF">C4D60_Mb02t01860</name>
</gene>
<accession>A0A4S8I7J8</accession>
<keyword evidence="9" id="KW-1185">Reference proteome</keyword>
<comment type="cofactor">
    <cofactor evidence="1">
        <name>heme</name>
        <dbReference type="ChEBI" id="CHEBI:30413"/>
    </cofactor>
</comment>
<dbReference type="Proteomes" id="UP000317650">
    <property type="component" value="Chromosome 2"/>
</dbReference>
<dbReference type="EMBL" id="PYDT01000011">
    <property type="protein sequence ID" value="THU43913.1"/>
    <property type="molecule type" value="Genomic_DNA"/>
</dbReference>
<sequence>MYLKMGTGGVMVASSASSASSFLKGLDLQFANRPFAISRKDVTYNCQNFVFANYGPRWKLLRKLCNLHFLGGKALADCAPIRSDEIGRALRTMLESSRNSRPVAVAVSEALVCANANIIRQVMLSRRVFESQGEESSQFKDAITELLTWSGKFKIGDFVPAIAWMELQGVQRHEATAHERKLRPDVVDLVMADRWALVEILRKPTILQQAQDKMDEIIGKTSGLEEFDISNLLFL</sequence>
<proteinExistence type="inferred from homology"/>
<protein>
    <submittedName>
        <fullName evidence="8">Uncharacterized protein</fullName>
    </submittedName>
</protein>
<evidence type="ECO:0000313" key="9">
    <source>
        <dbReference type="Proteomes" id="UP000317650"/>
    </source>
</evidence>